<proteinExistence type="predicted"/>
<dbReference type="Gene3D" id="3.90.550.10">
    <property type="entry name" value="Spore Coat Polysaccharide Biosynthesis Protein SpsA, Chain A"/>
    <property type="match status" value="1"/>
</dbReference>
<evidence type="ECO:0000313" key="1">
    <source>
        <dbReference type="EMBL" id="EGG00449.1"/>
    </source>
</evidence>
<dbReference type="HOGENOM" id="CLU_1457787_0_0_1"/>
<keyword evidence="2" id="KW-1185">Reference proteome</keyword>
<sequence length="186" mass="21171">MGQIWASIRDVYCQHPMLLPEAAVNLLDNTVADSPNLSTRIQWNLTNTVSSIPTLYLFTKTSRLGRTNALRPDYFRRHAKTINRHMDRVRSRGGKYFPETETKWGTGPRQLIWLIIEDGEQIAPEVETVFRASEIPFIYLAYGSTHRYGNAQQNAAYALIHRLSRSVYGHGPIVSIDDDGNLLPDL</sequence>
<feature type="non-terminal residue" evidence="1">
    <location>
        <position position="186"/>
    </location>
</feature>
<dbReference type="InterPro" id="IPR029044">
    <property type="entry name" value="Nucleotide-diphossugar_trans"/>
</dbReference>
<dbReference type="AlphaFoldDB" id="F4S4L6"/>
<dbReference type="OrthoDB" id="675023at2759"/>
<dbReference type="SUPFAM" id="SSF53448">
    <property type="entry name" value="Nucleotide-diphospho-sugar transferases"/>
    <property type="match status" value="1"/>
</dbReference>
<organism evidence="2">
    <name type="scientific">Melampsora larici-populina (strain 98AG31 / pathotype 3-4-7)</name>
    <name type="common">Poplar leaf rust fungus</name>
    <dbReference type="NCBI Taxonomy" id="747676"/>
    <lineage>
        <taxon>Eukaryota</taxon>
        <taxon>Fungi</taxon>
        <taxon>Dikarya</taxon>
        <taxon>Basidiomycota</taxon>
        <taxon>Pucciniomycotina</taxon>
        <taxon>Pucciniomycetes</taxon>
        <taxon>Pucciniales</taxon>
        <taxon>Melampsoraceae</taxon>
        <taxon>Melampsora</taxon>
    </lineage>
</organism>
<dbReference type="InParanoid" id="F4S4L6"/>
<dbReference type="KEGG" id="mlr:MELLADRAFT_73182"/>
<accession>F4S4L6</accession>
<name>F4S4L6_MELLP</name>
<dbReference type="GeneID" id="18932309"/>
<reference evidence="2" key="1">
    <citation type="journal article" date="2011" name="Proc. Natl. Acad. Sci. U.S.A.">
        <title>Obligate biotrophy features unraveled by the genomic analysis of rust fungi.</title>
        <authorList>
            <person name="Duplessis S."/>
            <person name="Cuomo C.A."/>
            <person name="Lin Y.-C."/>
            <person name="Aerts A."/>
            <person name="Tisserant E."/>
            <person name="Veneault-Fourrey C."/>
            <person name="Joly D.L."/>
            <person name="Hacquard S."/>
            <person name="Amselem J."/>
            <person name="Cantarel B.L."/>
            <person name="Chiu R."/>
            <person name="Coutinho P.M."/>
            <person name="Feau N."/>
            <person name="Field M."/>
            <person name="Frey P."/>
            <person name="Gelhaye E."/>
            <person name="Goldberg J."/>
            <person name="Grabherr M.G."/>
            <person name="Kodira C.D."/>
            <person name="Kohler A."/>
            <person name="Kuees U."/>
            <person name="Lindquist E.A."/>
            <person name="Lucas S.M."/>
            <person name="Mago R."/>
            <person name="Mauceli E."/>
            <person name="Morin E."/>
            <person name="Murat C."/>
            <person name="Pangilinan J.L."/>
            <person name="Park R."/>
            <person name="Pearson M."/>
            <person name="Quesneville H."/>
            <person name="Rouhier N."/>
            <person name="Sakthikumar S."/>
            <person name="Salamov A.A."/>
            <person name="Schmutz J."/>
            <person name="Selles B."/>
            <person name="Shapiro H."/>
            <person name="Tanguay P."/>
            <person name="Tuskan G.A."/>
            <person name="Henrissat B."/>
            <person name="Van de Peer Y."/>
            <person name="Rouze P."/>
            <person name="Ellis J.G."/>
            <person name="Dodds P.N."/>
            <person name="Schein J.E."/>
            <person name="Zhong S."/>
            <person name="Hamelin R.C."/>
            <person name="Grigoriev I.V."/>
            <person name="Szabo L.J."/>
            <person name="Martin F."/>
        </authorList>
    </citation>
    <scope>NUCLEOTIDE SEQUENCE [LARGE SCALE GENOMIC DNA]</scope>
    <source>
        <strain evidence="2">98AG31 / pathotype 3-4-7</strain>
    </source>
</reference>
<evidence type="ECO:0000313" key="2">
    <source>
        <dbReference type="Proteomes" id="UP000001072"/>
    </source>
</evidence>
<protein>
    <submittedName>
        <fullName evidence="1">Uncharacterized protein</fullName>
    </submittedName>
</protein>
<dbReference type="RefSeq" id="XP_007416295.1">
    <property type="nucleotide sequence ID" value="XM_007416233.1"/>
</dbReference>
<dbReference type="EMBL" id="GL883147">
    <property type="protein sequence ID" value="EGG00449.1"/>
    <property type="molecule type" value="Genomic_DNA"/>
</dbReference>
<gene>
    <name evidence="1" type="ORF">MELLADRAFT_73182</name>
</gene>
<dbReference type="Proteomes" id="UP000001072">
    <property type="component" value="Unassembled WGS sequence"/>
</dbReference>
<dbReference type="VEuPathDB" id="FungiDB:MELLADRAFT_73182"/>